<feature type="compositionally biased region" description="Acidic residues" evidence="1">
    <location>
        <begin position="307"/>
        <end position="325"/>
    </location>
</feature>
<dbReference type="Proteomes" id="UP000000600">
    <property type="component" value="Unassembled WGS sequence"/>
</dbReference>
<feature type="region of interest" description="Disordered" evidence="1">
    <location>
        <begin position="306"/>
        <end position="325"/>
    </location>
</feature>
<evidence type="ECO:0000256" key="1">
    <source>
        <dbReference type="SAM" id="MobiDB-lite"/>
    </source>
</evidence>
<gene>
    <name evidence="2" type="ORF">GSPATT00013974001</name>
</gene>
<dbReference type="InterPro" id="IPR015915">
    <property type="entry name" value="Kelch-typ_b-propeller"/>
</dbReference>
<name>A0D677_PARTE</name>
<dbReference type="SUPFAM" id="SSF117281">
    <property type="entry name" value="Kelch motif"/>
    <property type="match status" value="1"/>
</dbReference>
<dbReference type="HOGENOM" id="CLU_336940_0_0_1"/>
<dbReference type="AlphaFoldDB" id="A0D677"/>
<accession>A0D677</accession>
<dbReference type="EMBL" id="CT868307">
    <property type="protein sequence ID" value="CAK78544.1"/>
    <property type="molecule type" value="Genomic_DNA"/>
</dbReference>
<dbReference type="eggNOG" id="KOG0379">
    <property type="taxonomic scope" value="Eukaryota"/>
</dbReference>
<keyword evidence="3" id="KW-1185">Reference proteome</keyword>
<proteinExistence type="predicted"/>
<dbReference type="OrthoDB" id="292123at2759"/>
<dbReference type="PANTHER" id="PTHR23244">
    <property type="entry name" value="KELCH REPEAT DOMAIN"/>
    <property type="match status" value="1"/>
</dbReference>
<dbReference type="STRING" id="5888.A0D677"/>
<reference evidence="2 3" key="1">
    <citation type="journal article" date="2006" name="Nature">
        <title>Global trends of whole-genome duplications revealed by the ciliate Paramecium tetraurelia.</title>
        <authorList>
            <consortium name="Genoscope"/>
            <person name="Aury J.-M."/>
            <person name="Jaillon O."/>
            <person name="Duret L."/>
            <person name="Noel B."/>
            <person name="Jubin C."/>
            <person name="Porcel B.M."/>
            <person name="Segurens B."/>
            <person name="Daubin V."/>
            <person name="Anthouard V."/>
            <person name="Aiach N."/>
            <person name="Arnaiz O."/>
            <person name="Billaut A."/>
            <person name="Beisson J."/>
            <person name="Blanc I."/>
            <person name="Bouhouche K."/>
            <person name="Camara F."/>
            <person name="Duharcourt S."/>
            <person name="Guigo R."/>
            <person name="Gogendeau D."/>
            <person name="Katinka M."/>
            <person name="Keller A.-M."/>
            <person name="Kissmehl R."/>
            <person name="Klotz C."/>
            <person name="Koll F."/>
            <person name="Le Moue A."/>
            <person name="Lepere C."/>
            <person name="Malinsky S."/>
            <person name="Nowacki M."/>
            <person name="Nowak J.K."/>
            <person name="Plattner H."/>
            <person name="Poulain J."/>
            <person name="Ruiz F."/>
            <person name="Serrano V."/>
            <person name="Zagulski M."/>
            <person name="Dessen P."/>
            <person name="Betermier M."/>
            <person name="Weissenbach J."/>
            <person name="Scarpelli C."/>
            <person name="Schachter V."/>
            <person name="Sperling L."/>
            <person name="Meyer E."/>
            <person name="Cohen J."/>
            <person name="Wincker P."/>
        </authorList>
    </citation>
    <scope>NUCLEOTIDE SEQUENCE [LARGE SCALE GENOMIC DNA]</scope>
    <source>
        <strain evidence="2 3">Stock d4-2</strain>
    </source>
</reference>
<dbReference type="InParanoid" id="A0D677"/>
<evidence type="ECO:0000313" key="3">
    <source>
        <dbReference type="Proteomes" id="UP000000600"/>
    </source>
</evidence>
<dbReference type="Gene3D" id="2.120.10.80">
    <property type="entry name" value="Kelch-type beta propeller"/>
    <property type="match status" value="2"/>
</dbReference>
<dbReference type="PANTHER" id="PTHR23244:SF471">
    <property type="entry name" value="GUANINE NUCLEOTIDE-BINDING PROTEIN SUBUNIT BETA 1-RELATED"/>
    <property type="match status" value="1"/>
</dbReference>
<organism evidence="2 3">
    <name type="scientific">Paramecium tetraurelia</name>
    <dbReference type="NCBI Taxonomy" id="5888"/>
    <lineage>
        <taxon>Eukaryota</taxon>
        <taxon>Sar</taxon>
        <taxon>Alveolata</taxon>
        <taxon>Ciliophora</taxon>
        <taxon>Intramacronucleata</taxon>
        <taxon>Oligohymenophorea</taxon>
        <taxon>Peniculida</taxon>
        <taxon>Parameciidae</taxon>
        <taxon>Paramecium</taxon>
    </lineage>
</organism>
<dbReference type="OMA" id="YARDEMK"/>
<dbReference type="GeneID" id="5031725"/>
<dbReference type="KEGG" id="ptm:GSPATT00013974001"/>
<protein>
    <submittedName>
        <fullName evidence="2">Uncharacterized protein</fullName>
    </submittedName>
</protein>
<evidence type="ECO:0000313" key="2">
    <source>
        <dbReference type="EMBL" id="CAK78544.1"/>
    </source>
</evidence>
<sequence length="853" mass="99828">MNQIQQEITMIPTKIFKNAQWISKSLSVNKRKSPNYPCKRWGHTAVLHDKYMYVFSGCGKSDNPRQWEQIYRMDCITFQWERLNSPSLKHPPGRDSHCCVCLQNKLYFFGGSSNELILGDFWSFDFETSEWTEIQVPKDMEGREGHSMVALSSRLIYIYGGWDQVQNIMTESHWLYDIKTNKFQQVTHFTGDEMIKLESHTANKIGDSVYIFGGQGQQSNKQLVFHKDLYKLDFENLNDLHSKFDQLESGDDKGQIDNNTVIKIEKIKANGSQQPTPRASHSAVAYGERFLFIIGGEGYQYDQQKDNEEEAMEQDQDEDQNIDEEEKPIFPKNDIWIFETLMRVCNNKLNLQTWSKLQPKSKTPVFQPRFSHSCIVYKDQFIIFGGLRSMGEVLEDIMVLHLKDSENNIQKYARDEMKNVCKYCQLIYGIQQEEEISFYKTTENNAIKLPKLSLTFIDEISKLIQCPMSCFGLFLDNIKLSEASEVNFEYVFLQRKMKYQNTIDEIKDKIPVLIILEKDPKELDDLNDFLFNFDISKKKNKLINQDLDLKNESEQNQILEEQQLLNKKQYALNFKIASLRLGDSVLICHKSQNNYYVGLISMNNQLNPNDETLTFYNYTMTIANGTERRIDSPESKYVLLNAITHLINEEDFILNCSYNYTKIFIFDLARIHALQKIFELSLYTDDIISNQSLAFGLKKEEAIKYPDFSFKEYLKYYSLEPLQFKVTVQNQVINTNLNVISRIENKNKVSVTNEKILNKLSEWAESYQLSRLTQNNFGILLYYQGRLINRYRKQLGVYPNNLEQSGYINISKIVKPNMTFEGFKNSYLGSILLQTLEALEEECEPERRKEIKI</sequence>
<dbReference type="Pfam" id="PF24681">
    <property type="entry name" value="Kelch_KLHDC2_KLHL20_DRC7"/>
    <property type="match status" value="1"/>
</dbReference>
<dbReference type="RefSeq" id="XP_001445941.1">
    <property type="nucleotide sequence ID" value="XM_001445904.2"/>
</dbReference>